<reference evidence="13 14" key="1">
    <citation type="submission" date="2023-09" db="EMBL/GenBank/DDBJ databases">
        <authorList>
            <person name="Wang M."/>
        </authorList>
    </citation>
    <scope>NUCLEOTIDE SEQUENCE [LARGE SCALE GENOMIC DNA]</scope>
    <source>
        <strain evidence="13">GT-2023</strain>
        <tissue evidence="13">Liver</tissue>
    </source>
</reference>
<proteinExistence type="inferred from homology"/>
<evidence type="ECO:0000256" key="10">
    <source>
        <dbReference type="SAM" id="Coils"/>
    </source>
</evidence>
<name>A0ABR3N5G5_9TELE</name>
<evidence type="ECO:0000256" key="5">
    <source>
        <dbReference type="ARBA" id="ARBA00022741"/>
    </source>
</evidence>
<keyword evidence="3" id="KW-0723">Serine/threonine-protein kinase</keyword>
<keyword evidence="11" id="KW-0472">Membrane</keyword>
<evidence type="ECO:0000256" key="6">
    <source>
        <dbReference type="ARBA" id="ARBA00022777"/>
    </source>
</evidence>
<dbReference type="PROSITE" id="PS50011">
    <property type="entry name" value="PROTEIN_KINASE_DOM"/>
    <property type="match status" value="1"/>
</dbReference>
<keyword evidence="7" id="KW-0067">ATP-binding</keyword>
<keyword evidence="4" id="KW-0808">Transferase</keyword>
<evidence type="ECO:0000259" key="12">
    <source>
        <dbReference type="PROSITE" id="PS50011"/>
    </source>
</evidence>
<evidence type="ECO:0000256" key="4">
    <source>
        <dbReference type="ARBA" id="ARBA00022679"/>
    </source>
</evidence>
<protein>
    <recommendedName>
        <fullName evidence="2">non-specific serine/threonine protein kinase</fullName>
        <ecNumber evidence="2">2.7.11.1</ecNumber>
    </recommendedName>
</protein>
<dbReference type="EC" id="2.7.11.1" evidence="2"/>
<keyword evidence="11" id="KW-0812">Transmembrane</keyword>
<dbReference type="Proteomes" id="UP001558613">
    <property type="component" value="Unassembled WGS sequence"/>
</dbReference>
<feature type="transmembrane region" description="Helical" evidence="11">
    <location>
        <begin position="422"/>
        <end position="441"/>
    </location>
</feature>
<evidence type="ECO:0000256" key="1">
    <source>
        <dbReference type="ARBA" id="ARBA00010090"/>
    </source>
</evidence>
<evidence type="ECO:0000256" key="11">
    <source>
        <dbReference type="SAM" id="Phobius"/>
    </source>
</evidence>
<dbReference type="EMBL" id="JAYMGO010000007">
    <property type="protein sequence ID" value="KAL1272062.1"/>
    <property type="molecule type" value="Genomic_DNA"/>
</dbReference>
<dbReference type="Pfam" id="PF00069">
    <property type="entry name" value="Pkinase"/>
    <property type="match status" value="1"/>
</dbReference>
<dbReference type="InterPro" id="IPR000719">
    <property type="entry name" value="Prot_kinase_dom"/>
</dbReference>
<evidence type="ECO:0000256" key="8">
    <source>
        <dbReference type="ARBA" id="ARBA00047899"/>
    </source>
</evidence>
<feature type="transmembrane region" description="Helical" evidence="11">
    <location>
        <begin position="301"/>
        <end position="323"/>
    </location>
</feature>
<feature type="domain" description="Protein kinase" evidence="12">
    <location>
        <begin position="9"/>
        <end position="260"/>
    </location>
</feature>
<gene>
    <name evidence="13" type="ORF">QQF64_031078</name>
</gene>
<evidence type="ECO:0000313" key="14">
    <source>
        <dbReference type="Proteomes" id="UP001558613"/>
    </source>
</evidence>
<dbReference type="PANTHER" id="PTHR44899">
    <property type="entry name" value="CAMK FAMILY PROTEIN KINASE"/>
    <property type="match status" value="1"/>
</dbReference>
<dbReference type="PANTHER" id="PTHR44899:SF3">
    <property type="entry name" value="SERINE_THREONINE-PROTEIN KINASE NEK1"/>
    <property type="match status" value="1"/>
</dbReference>
<dbReference type="InterPro" id="IPR051131">
    <property type="entry name" value="NEK_Ser/Thr_kinase_NIMA"/>
</dbReference>
<evidence type="ECO:0000313" key="13">
    <source>
        <dbReference type="EMBL" id="KAL1272062.1"/>
    </source>
</evidence>
<comment type="caution">
    <text evidence="13">The sequence shown here is derived from an EMBL/GenBank/DDBJ whole genome shotgun (WGS) entry which is preliminary data.</text>
</comment>
<evidence type="ECO:0000256" key="3">
    <source>
        <dbReference type="ARBA" id="ARBA00022527"/>
    </source>
</evidence>
<accession>A0ABR3N5G5</accession>
<dbReference type="InterPro" id="IPR008405">
    <property type="entry name" value="ApoL"/>
</dbReference>
<keyword evidence="14" id="KW-1185">Reference proteome</keyword>
<feature type="coiled-coil region" evidence="10">
    <location>
        <begin position="446"/>
        <end position="498"/>
    </location>
</feature>
<dbReference type="Gene3D" id="1.10.510.10">
    <property type="entry name" value="Transferase(Phosphotransferase) domain 1"/>
    <property type="match status" value="1"/>
</dbReference>
<keyword evidence="11" id="KW-1133">Transmembrane helix</keyword>
<evidence type="ECO:0000256" key="2">
    <source>
        <dbReference type="ARBA" id="ARBA00012513"/>
    </source>
</evidence>
<keyword evidence="5" id="KW-0547">Nucleotide-binding</keyword>
<comment type="catalytic activity">
    <reaction evidence="9">
        <text>L-seryl-[protein] + ATP = O-phospho-L-seryl-[protein] + ADP + H(+)</text>
        <dbReference type="Rhea" id="RHEA:17989"/>
        <dbReference type="Rhea" id="RHEA-COMP:9863"/>
        <dbReference type="Rhea" id="RHEA-COMP:11604"/>
        <dbReference type="ChEBI" id="CHEBI:15378"/>
        <dbReference type="ChEBI" id="CHEBI:29999"/>
        <dbReference type="ChEBI" id="CHEBI:30616"/>
        <dbReference type="ChEBI" id="CHEBI:83421"/>
        <dbReference type="ChEBI" id="CHEBI:456216"/>
        <dbReference type="EC" id="2.7.11.1"/>
    </reaction>
</comment>
<sequence length="502" mass="56154">MRPGKNFRNTTRTFSEMGSNQSVLKNKGYTIVSEQDNKILVKNEGGDQFVIKKLRAEQDHVLNFLKQLSHPHIVHHKEVIKDCDSLHLVMELCEGGDLAQKIEGKVQFSETEIMDWTVKICMTLKHLHDQQILHKNLQPKSIYFTACGTIRLGEFGKINQWSTDAQTAKTKSVSYTAPEKLGGKLDDEKSEIWSLGCIIYEMCMLERAFNGRNTFDIHNCYYEALPFTFSEDLRQLVDDMIKKDPAWRPSVSEILIRPFIIKHLHQMSTQTIEELYGRLEVLDELANNLEKVHYNTTVGSLAGGVVGLAGGITSIVGLILTPFTLGASLIVTGVGIGVAVAGGVASGASNITKMVNQRSNRQNIKLLITEIKEKIASTSCCIQNIHIAVETQRLLSENSEAQVASIGRTAAQTARVMRVAEAASGILAGLFAAVDIFFIVLDSREIHRLRQDYASANNKEQELQSEIMKFVKKIRETREELKESLDELQVQLQTLEPDIPNE</sequence>
<comment type="catalytic activity">
    <reaction evidence="8">
        <text>L-threonyl-[protein] + ATP = O-phospho-L-threonyl-[protein] + ADP + H(+)</text>
        <dbReference type="Rhea" id="RHEA:46608"/>
        <dbReference type="Rhea" id="RHEA-COMP:11060"/>
        <dbReference type="Rhea" id="RHEA-COMP:11605"/>
        <dbReference type="ChEBI" id="CHEBI:15378"/>
        <dbReference type="ChEBI" id="CHEBI:30013"/>
        <dbReference type="ChEBI" id="CHEBI:30616"/>
        <dbReference type="ChEBI" id="CHEBI:61977"/>
        <dbReference type="ChEBI" id="CHEBI:456216"/>
        <dbReference type="EC" id="2.7.11.1"/>
    </reaction>
</comment>
<organism evidence="13 14">
    <name type="scientific">Cirrhinus molitorella</name>
    <name type="common">mud carp</name>
    <dbReference type="NCBI Taxonomy" id="172907"/>
    <lineage>
        <taxon>Eukaryota</taxon>
        <taxon>Metazoa</taxon>
        <taxon>Chordata</taxon>
        <taxon>Craniata</taxon>
        <taxon>Vertebrata</taxon>
        <taxon>Euteleostomi</taxon>
        <taxon>Actinopterygii</taxon>
        <taxon>Neopterygii</taxon>
        <taxon>Teleostei</taxon>
        <taxon>Ostariophysi</taxon>
        <taxon>Cypriniformes</taxon>
        <taxon>Cyprinidae</taxon>
        <taxon>Labeoninae</taxon>
        <taxon>Labeonini</taxon>
        <taxon>Cirrhinus</taxon>
    </lineage>
</organism>
<dbReference type="InterPro" id="IPR011009">
    <property type="entry name" value="Kinase-like_dom_sf"/>
</dbReference>
<dbReference type="SUPFAM" id="SSF56112">
    <property type="entry name" value="Protein kinase-like (PK-like)"/>
    <property type="match status" value="1"/>
</dbReference>
<comment type="similarity">
    <text evidence="1">Belongs to the apolipoprotein L family.</text>
</comment>
<feature type="transmembrane region" description="Helical" evidence="11">
    <location>
        <begin position="329"/>
        <end position="351"/>
    </location>
</feature>
<evidence type="ECO:0000256" key="9">
    <source>
        <dbReference type="ARBA" id="ARBA00048679"/>
    </source>
</evidence>
<keyword evidence="10" id="KW-0175">Coiled coil</keyword>
<dbReference type="Pfam" id="PF05461">
    <property type="entry name" value="ApoL"/>
    <property type="match status" value="1"/>
</dbReference>
<keyword evidence="6" id="KW-0418">Kinase</keyword>
<evidence type="ECO:0000256" key="7">
    <source>
        <dbReference type="ARBA" id="ARBA00022840"/>
    </source>
</evidence>